<feature type="compositionally biased region" description="Low complexity" evidence="1">
    <location>
        <begin position="221"/>
        <end position="231"/>
    </location>
</feature>
<dbReference type="eggNOG" id="ENOG502RQJB">
    <property type="taxonomic scope" value="Eukaryota"/>
</dbReference>
<keyword evidence="4" id="KW-1185">Reference proteome</keyword>
<reference evidence="3 4" key="1">
    <citation type="journal article" date="2009" name="Genome Res.">
        <title>Comparative genomics of protoploid Saccharomycetaceae.</title>
        <authorList>
            <consortium name="The Genolevures Consortium"/>
            <person name="Souciet J.-L."/>
            <person name="Dujon B."/>
            <person name="Gaillardin C."/>
            <person name="Johnston M."/>
            <person name="Baret P.V."/>
            <person name="Cliften P."/>
            <person name="Sherman D.J."/>
            <person name="Weissenbach J."/>
            <person name="Westhof E."/>
            <person name="Wincker P."/>
            <person name="Jubin C."/>
            <person name="Poulain J."/>
            <person name="Barbe V."/>
            <person name="Segurens B."/>
            <person name="Artiguenave F."/>
            <person name="Anthouard V."/>
            <person name="Vacherie B."/>
            <person name="Val M.-E."/>
            <person name="Fulton R.S."/>
            <person name="Minx P."/>
            <person name="Wilson R."/>
            <person name="Durrens P."/>
            <person name="Jean G."/>
            <person name="Marck C."/>
            <person name="Martin T."/>
            <person name="Nikolski M."/>
            <person name="Rolland T."/>
            <person name="Seret M.-L."/>
            <person name="Casaregola S."/>
            <person name="Despons L."/>
            <person name="Fairhead C."/>
            <person name="Fischer G."/>
            <person name="Lafontaine I."/>
            <person name="Leh V."/>
            <person name="Lemaire M."/>
            <person name="de Montigny J."/>
            <person name="Neuveglise C."/>
            <person name="Thierry A."/>
            <person name="Blanc-Lenfle I."/>
            <person name="Bleykasten C."/>
            <person name="Diffels J."/>
            <person name="Fritsch E."/>
            <person name="Frangeul L."/>
            <person name="Goeffon A."/>
            <person name="Jauniaux N."/>
            <person name="Kachouri-Lafond R."/>
            <person name="Payen C."/>
            <person name="Potier S."/>
            <person name="Pribylova L."/>
            <person name="Ozanne C."/>
            <person name="Richard G.-F."/>
            <person name="Sacerdot C."/>
            <person name="Straub M.-L."/>
            <person name="Talla E."/>
        </authorList>
    </citation>
    <scope>NUCLEOTIDE SEQUENCE [LARGE SCALE GENOMIC DNA]</scope>
    <source>
        <strain evidence="4">ATCC 56472 / CBS 6340 / NRRL Y-8284</strain>
    </source>
</reference>
<evidence type="ECO:0000313" key="3">
    <source>
        <dbReference type="EMBL" id="CAR22339.1"/>
    </source>
</evidence>
<dbReference type="InterPro" id="IPR057511">
    <property type="entry name" value="WH_GDS1"/>
</dbReference>
<feature type="domain" description="GDS1 winged helix" evidence="2">
    <location>
        <begin position="111"/>
        <end position="204"/>
    </location>
</feature>
<dbReference type="GeneID" id="8294997"/>
<proteinExistence type="predicted"/>
<dbReference type="Pfam" id="PF25318">
    <property type="entry name" value="WHD_GDS1"/>
    <property type="match status" value="1"/>
</dbReference>
<protein>
    <submittedName>
        <fullName evidence="3">KLTH0D01210p</fullName>
    </submittedName>
</protein>
<dbReference type="OrthoDB" id="4090479at2759"/>
<evidence type="ECO:0000313" key="4">
    <source>
        <dbReference type="Proteomes" id="UP000002036"/>
    </source>
</evidence>
<dbReference type="RefSeq" id="XP_002552777.1">
    <property type="nucleotide sequence ID" value="XM_002552731.1"/>
</dbReference>
<evidence type="ECO:0000256" key="1">
    <source>
        <dbReference type="SAM" id="MobiDB-lite"/>
    </source>
</evidence>
<feature type="region of interest" description="Disordered" evidence="1">
    <location>
        <begin position="20"/>
        <end position="63"/>
    </location>
</feature>
<evidence type="ECO:0000259" key="2">
    <source>
        <dbReference type="Pfam" id="PF25318"/>
    </source>
</evidence>
<dbReference type="EMBL" id="CU928168">
    <property type="protein sequence ID" value="CAR22339.1"/>
    <property type="molecule type" value="Genomic_DNA"/>
</dbReference>
<name>C5DFZ7_LACTC</name>
<dbReference type="OMA" id="RRMVYVY"/>
<dbReference type="KEGG" id="lth:KLTH0D01210g"/>
<dbReference type="Proteomes" id="UP000002036">
    <property type="component" value="Chromosome D"/>
</dbReference>
<sequence length="431" mass="46318">MALTNSRPLQMPALENEALHNSASPVFQPSSLRSSARSSCSESTSEMDHALSTSDTSEGASDTRLTRKDVLALKRSATASPLTPTGAVSELSKLVPVTGQRPKPTKKDLFMDDDILLAIFVILYEKDPNQEGVTVKQLCDYLVDKHPDMAGASTKLSNLISAKLNAYVKKVEKGEKTLKYALSRQWSEGSPRRMVYVYRGILAPDYKSHTQSMSSQRQDAKQTGKSTTSSSKKAHGLSNNATDANMDYSLTESKVSNQAKGTFSINNNSFTINSFGSDFNIPYAASPVTMRMMPNLAPNAFQDDQLSKAARDRRPKTSLSGPPSKKPNLQASPVVPPYITAAAAAPRLSKGVPKRNAASGELLNAAASSIQKLTAFPKQGEASCITDIALVPLAPTTTCPSWLQTIQSGFLLEDIESPEAVSLEDLDGLLG</sequence>
<dbReference type="HOGENOM" id="CLU_028816_1_0_1"/>
<dbReference type="AlphaFoldDB" id="C5DFZ7"/>
<feature type="region of interest" description="Disordered" evidence="1">
    <location>
        <begin position="305"/>
        <end position="333"/>
    </location>
</feature>
<dbReference type="InParanoid" id="C5DFZ7"/>
<feature type="compositionally biased region" description="Low complexity" evidence="1">
    <location>
        <begin position="30"/>
        <end position="44"/>
    </location>
</feature>
<gene>
    <name evidence="3" type="ordered locus">KLTH0D01210g</name>
</gene>
<feature type="compositionally biased region" description="Polar residues" evidence="1">
    <location>
        <begin position="317"/>
        <end position="331"/>
    </location>
</feature>
<dbReference type="FunCoup" id="C5DFZ7">
    <property type="interactions" value="129"/>
</dbReference>
<feature type="region of interest" description="Disordered" evidence="1">
    <location>
        <begin position="208"/>
        <end position="244"/>
    </location>
</feature>
<accession>C5DFZ7</accession>
<feature type="compositionally biased region" description="Polar residues" evidence="1">
    <location>
        <begin position="20"/>
        <end position="29"/>
    </location>
</feature>
<feature type="compositionally biased region" description="Polar residues" evidence="1">
    <location>
        <begin position="51"/>
        <end position="60"/>
    </location>
</feature>
<organism evidence="3 4">
    <name type="scientific">Lachancea thermotolerans (strain ATCC 56472 / CBS 6340 / NRRL Y-8284)</name>
    <name type="common">Yeast</name>
    <name type="synonym">Kluyveromyces thermotolerans</name>
    <dbReference type="NCBI Taxonomy" id="559295"/>
    <lineage>
        <taxon>Eukaryota</taxon>
        <taxon>Fungi</taxon>
        <taxon>Dikarya</taxon>
        <taxon>Ascomycota</taxon>
        <taxon>Saccharomycotina</taxon>
        <taxon>Saccharomycetes</taxon>
        <taxon>Saccharomycetales</taxon>
        <taxon>Saccharomycetaceae</taxon>
        <taxon>Lachancea</taxon>
    </lineage>
</organism>